<evidence type="ECO:0000256" key="12">
    <source>
        <dbReference type="PROSITE-ProRule" id="PRU00042"/>
    </source>
</evidence>
<dbReference type="FunFam" id="3.30.160.60:FF:003017">
    <property type="entry name" value="Si:cabz01054396.2"/>
    <property type="match status" value="1"/>
</dbReference>
<keyword evidence="11" id="KW-0539">Nucleus</keyword>
<evidence type="ECO:0000256" key="4">
    <source>
        <dbReference type="ARBA" id="ARBA00022723"/>
    </source>
</evidence>
<accession>A0AAE1PZ63</accession>
<dbReference type="EMBL" id="JAWZYT010000938">
    <property type="protein sequence ID" value="KAK4317229.1"/>
    <property type="molecule type" value="Genomic_DNA"/>
</dbReference>
<feature type="domain" description="C2H2-type" evidence="14">
    <location>
        <begin position="38"/>
        <end position="65"/>
    </location>
</feature>
<evidence type="ECO:0000256" key="7">
    <source>
        <dbReference type="ARBA" id="ARBA00022833"/>
    </source>
</evidence>
<keyword evidence="4" id="KW-0479">Metal-binding</keyword>
<comment type="similarity">
    <text evidence="3">Belongs to the krueppel C2H2-type zinc-finger protein family.</text>
</comment>
<dbReference type="FunFam" id="3.30.160.60:FF:001111">
    <property type="entry name" value="Zinc finger protein 92 homolog"/>
    <property type="match status" value="1"/>
</dbReference>
<feature type="domain" description="C2H2-type" evidence="14">
    <location>
        <begin position="66"/>
        <end position="93"/>
    </location>
</feature>
<evidence type="ECO:0000256" key="6">
    <source>
        <dbReference type="ARBA" id="ARBA00022771"/>
    </source>
</evidence>
<comment type="function">
    <text evidence="1">May be involved in transcriptional regulation.</text>
</comment>
<feature type="domain" description="C2H2-type" evidence="14">
    <location>
        <begin position="150"/>
        <end position="177"/>
    </location>
</feature>
<dbReference type="AlphaFoldDB" id="A0AAE1PZ63"/>
<dbReference type="GO" id="GO:0005634">
    <property type="term" value="C:nucleus"/>
    <property type="evidence" value="ECO:0007669"/>
    <property type="project" value="UniProtKB-SubCell"/>
</dbReference>
<evidence type="ECO:0000256" key="13">
    <source>
        <dbReference type="SAM" id="MobiDB-lite"/>
    </source>
</evidence>
<evidence type="ECO:0000256" key="8">
    <source>
        <dbReference type="ARBA" id="ARBA00023015"/>
    </source>
</evidence>
<dbReference type="PROSITE" id="PS50157">
    <property type="entry name" value="ZINC_FINGER_C2H2_2"/>
    <property type="match status" value="6"/>
</dbReference>
<keyword evidence="6 12" id="KW-0863">Zinc-finger</keyword>
<dbReference type="PANTHER" id="PTHR16515:SF57">
    <property type="entry name" value="ZINC FINGER PROTEIN 154-LIKE"/>
    <property type="match status" value="1"/>
</dbReference>
<keyword evidence="7" id="KW-0862">Zinc</keyword>
<feature type="domain" description="C2H2-type" evidence="14">
    <location>
        <begin position="10"/>
        <end position="37"/>
    </location>
</feature>
<evidence type="ECO:0000256" key="3">
    <source>
        <dbReference type="ARBA" id="ARBA00006991"/>
    </source>
</evidence>
<dbReference type="InterPro" id="IPR050331">
    <property type="entry name" value="Zinc_finger"/>
</dbReference>
<protein>
    <recommendedName>
        <fullName evidence="14">C2H2-type domain-containing protein</fullName>
    </recommendedName>
</protein>
<dbReference type="InterPro" id="IPR036236">
    <property type="entry name" value="Znf_C2H2_sf"/>
</dbReference>
<feature type="region of interest" description="Disordered" evidence="13">
    <location>
        <begin position="223"/>
        <end position="244"/>
    </location>
</feature>
<dbReference type="Pfam" id="PF00096">
    <property type="entry name" value="zf-C2H2"/>
    <property type="match status" value="5"/>
</dbReference>
<evidence type="ECO:0000256" key="1">
    <source>
        <dbReference type="ARBA" id="ARBA00003767"/>
    </source>
</evidence>
<dbReference type="FunFam" id="3.30.160.60:FF:001156">
    <property type="entry name" value="Zinc finger protein 407"/>
    <property type="match status" value="1"/>
</dbReference>
<dbReference type="GO" id="GO:0010468">
    <property type="term" value="P:regulation of gene expression"/>
    <property type="evidence" value="ECO:0007669"/>
    <property type="project" value="TreeGrafter"/>
</dbReference>
<reference evidence="15" key="1">
    <citation type="submission" date="2023-11" db="EMBL/GenBank/DDBJ databases">
        <title>Genome assemblies of two species of porcelain crab, Petrolisthes cinctipes and Petrolisthes manimaculis (Anomura: Porcellanidae).</title>
        <authorList>
            <person name="Angst P."/>
        </authorList>
    </citation>
    <scope>NUCLEOTIDE SEQUENCE</scope>
    <source>
        <strain evidence="15">PB745_02</strain>
        <tissue evidence="15">Gill</tissue>
    </source>
</reference>
<comment type="subcellular location">
    <subcellularLocation>
        <location evidence="2">Nucleus</location>
    </subcellularLocation>
</comment>
<keyword evidence="10" id="KW-0804">Transcription</keyword>
<dbReference type="SMART" id="SM00355">
    <property type="entry name" value="ZnF_C2H2"/>
    <property type="match status" value="6"/>
</dbReference>
<dbReference type="Gene3D" id="3.30.160.60">
    <property type="entry name" value="Classic Zinc Finger"/>
    <property type="match status" value="6"/>
</dbReference>
<keyword evidence="8" id="KW-0805">Transcription regulation</keyword>
<dbReference type="SUPFAM" id="SSF57667">
    <property type="entry name" value="beta-beta-alpha zinc fingers"/>
    <property type="match status" value="3"/>
</dbReference>
<dbReference type="FunFam" id="3.30.160.60:FF:000557">
    <property type="entry name" value="zinc finger and SCAN domain-containing protein 29"/>
    <property type="match status" value="1"/>
</dbReference>
<organism evidence="15 16">
    <name type="scientific">Petrolisthes manimaculis</name>
    <dbReference type="NCBI Taxonomy" id="1843537"/>
    <lineage>
        <taxon>Eukaryota</taxon>
        <taxon>Metazoa</taxon>
        <taxon>Ecdysozoa</taxon>
        <taxon>Arthropoda</taxon>
        <taxon>Crustacea</taxon>
        <taxon>Multicrustacea</taxon>
        <taxon>Malacostraca</taxon>
        <taxon>Eumalacostraca</taxon>
        <taxon>Eucarida</taxon>
        <taxon>Decapoda</taxon>
        <taxon>Pleocyemata</taxon>
        <taxon>Anomura</taxon>
        <taxon>Galatheoidea</taxon>
        <taxon>Porcellanidae</taxon>
        <taxon>Petrolisthes</taxon>
    </lineage>
</organism>
<evidence type="ECO:0000256" key="2">
    <source>
        <dbReference type="ARBA" id="ARBA00004123"/>
    </source>
</evidence>
<evidence type="ECO:0000259" key="14">
    <source>
        <dbReference type="PROSITE" id="PS50157"/>
    </source>
</evidence>
<dbReference type="FunFam" id="3.30.160.60:FF:000097">
    <property type="entry name" value="Zinc finger protein"/>
    <property type="match status" value="1"/>
</dbReference>
<feature type="compositionally biased region" description="Polar residues" evidence="13">
    <location>
        <begin position="228"/>
        <end position="244"/>
    </location>
</feature>
<evidence type="ECO:0000256" key="10">
    <source>
        <dbReference type="ARBA" id="ARBA00023163"/>
    </source>
</evidence>
<dbReference type="PANTHER" id="PTHR16515">
    <property type="entry name" value="PR DOMAIN ZINC FINGER PROTEIN"/>
    <property type="match status" value="1"/>
</dbReference>
<evidence type="ECO:0000256" key="5">
    <source>
        <dbReference type="ARBA" id="ARBA00022737"/>
    </source>
</evidence>
<name>A0AAE1PZ63_9EUCA</name>
<keyword evidence="9" id="KW-0238">DNA-binding</keyword>
<evidence type="ECO:0000313" key="15">
    <source>
        <dbReference type="EMBL" id="KAK4317229.1"/>
    </source>
</evidence>
<feature type="domain" description="C2H2-type" evidence="14">
    <location>
        <begin position="94"/>
        <end position="121"/>
    </location>
</feature>
<evidence type="ECO:0000313" key="16">
    <source>
        <dbReference type="Proteomes" id="UP001292094"/>
    </source>
</evidence>
<keyword evidence="16" id="KW-1185">Reference proteome</keyword>
<gene>
    <name evidence="15" type="ORF">Pmani_011673</name>
</gene>
<keyword evidence="5" id="KW-0677">Repeat</keyword>
<dbReference type="Proteomes" id="UP001292094">
    <property type="component" value="Unassembled WGS sequence"/>
</dbReference>
<dbReference type="GO" id="GO:0008270">
    <property type="term" value="F:zinc ion binding"/>
    <property type="evidence" value="ECO:0007669"/>
    <property type="project" value="UniProtKB-KW"/>
</dbReference>
<evidence type="ECO:0000256" key="9">
    <source>
        <dbReference type="ARBA" id="ARBA00023125"/>
    </source>
</evidence>
<dbReference type="PROSITE" id="PS00028">
    <property type="entry name" value="ZINC_FINGER_C2H2_1"/>
    <property type="match status" value="6"/>
</dbReference>
<dbReference type="InterPro" id="IPR013087">
    <property type="entry name" value="Znf_C2H2_type"/>
</dbReference>
<evidence type="ECO:0000256" key="11">
    <source>
        <dbReference type="ARBA" id="ARBA00023242"/>
    </source>
</evidence>
<sequence>MRIHSGEKPFKCPQCDRAFSLKGNLVQHAKLHSGRKSYQCNDCNKLFLKKSYLDQHARIHSGERPHKCNQCDKAFSLKGNLVQHLKRHTGEKPFTCYECGKSFALKSALKEHDKLHGDDKPFVCRICSKAFRKKVYLVQHTRVHTGERPFDCNECGKAFSQRSILNQHKKRHLEKSFKCADCHKLFLKNIYIPVKNEKQGRLGPFKCSDCEKGLYIKSDFDESEIPDSEQSYSSSGLDQDFSGSDTMPHERKFIEMLKPSSSSGQGQLTEYSIMNLATKDHRHLTDPYYTHMHTEPGALGRHSTQKLTDIGYALNATL</sequence>
<feature type="domain" description="C2H2-type" evidence="14">
    <location>
        <begin position="122"/>
        <end position="149"/>
    </location>
</feature>
<dbReference type="FunFam" id="3.30.160.60:FF:000060">
    <property type="entry name" value="zinc finger protein 436"/>
    <property type="match status" value="1"/>
</dbReference>
<comment type="caution">
    <text evidence="15">The sequence shown here is derived from an EMBL/GenBank/DDBJ whole genome shotgun (WGS) entry which is preliminary data.</text>
</comment>
<proteinExistence type="inferred from homology"/>
<dbReference type="GO" id="GO:0003677">
    <property type="term" value="F:DNA binding"/>
    <property type="evidence" value="ECO:0007669"/>
    <property type="project" value="UniProtKB-KW"/>
</dbReference>